<dbReference type="Proteomes" id="UP001195769">
    <property type="component" value="Unassembled WGS sequence"/>
</dbReference>
<accession>A0AAD4EB34</accession>
<sequence>MLHHQEPSVPLRGPLLHPREASVPLRDHLHHPREGPSYPHDAAHYREAHDSLYDRNSTTRTHPHPTSGLNPHGLPRTHNLEEAQYARVPMGYNHPSYPSRYNSPAEGYDDRYDDCRHPSDLYYQDMRGHDERYYGDTNRWADRC</sequence>
<protein>
    <submittedName>
        <fullName evidence="2">Uncharacterized protein</fullName>
    </submittedName>
</protein>
<evidence type="ECO:0000256" key="1">
    <source>
        <dbReference type="SAM" id="MobiDB-lite"/>
    </source>
</evidence>
<feature type="region of interest" description="Disordered" evidence="1">
    <location>
        <begin position="27"/>
        <end position="112"/>
    </location>
</feature>
<dbReference type="AlphaFoldDB" id="A0AAD4EB34"/>
<dbReference type="RefSeq" id="XP_041228583.1">
    <property type="nucleotide sequence ID" value="XM_041366577.1"/>
</dbReference>
<dbReference type="EMBL" id="JABBWK010000014">
    <property type="protein sequence ID" value="KAG1903008.1"/>
    <property type="molecule type" value="Genomic_DNA"/>
</dbReference>
<proteinExistence type="predicted"/>
<feature type="compositionally biased region" description="Basic and acidic residues" evidence="1">
    <location>
        <begin position="41"/>
        <end position="53"/>
    </location>
</feature>
<evidence type="ECO:0000313" key="2">
    <source>
        <dbReference type="EMBL" id="KAG1903008.1"/>
    </source>
</evidence>
<dbReference type="GeneID" id="64660875"/>
<keyword evidence="3" id="KW-1185">Reference proteome</keyword>
<reference evidence="2" key="1">
    <citation type="journal article" date="2020" name="New Phytol.">
        <title>Comparative genomics reveals dynamic genome evolution in host specialist ectomycorrhizal fungi.</title>
        <authorList>
            <person name="Lofgren L.A."/>
            <person name="Nguyen N.H."/>
            <person name="Vilgalys R."/>
            <person name="Ruytinx J."/>
            <person name="Liao H.L."/>
            <person name="Branco S."/>
            <person name="Kuo A."/>
            <person name="LaButti K."/>
            <person name="Lipzen A."/>
            <person name="Andreopoulos W."/>
            <person name="Pangilinan J."/>
            <person name="Riley R."/>
            <person name="Hundley H."/>
            <person name="Na H."/>
            <person name="Barry K."/>
            <person name="Grigoriev I.V."/>
            <person name="Stajich J.E."/>
            <person name="Kennedy P.G."/>
        </authorList>
    </citation>
    <scope>NUCLEOTIDE SEQUENCE</scope>
    <source>
        <strain evidence="2">FC203</strain>
    </source>
</reference>
<organism evidence="2 3">
    <name type="scientific">Suillus fuscotomentosus</name>
    <dbReference type="NCBI Taxonomy" id="1912939"/>
    <lineage>
        <taxon>Eukaryota</taxon>
        <taxon>Fungi</taxon>
        <taxon>Dikarya</taxon>
        <taxon>Basidiomycota</taxon>
        <taxon>Agaricomycotina</taxon>
        <taxon>Agaricomycetes</taxon>
        <taxon>Agaricomycetidae</taxon>
        <taxon>Boletales</taxon>
        <taxon>Suillineae</taxon>
        <taxon>Suillaceae</taxon>
        <taxon>Suillus</taxon>
    </lineage>
</organism>
<gene>
    <name evidence="2" type="ORF">F5891DRAFT_1185656</name>
</gene>
<name>A0AAD4EB34_9AGAM</name>
<comment type="caution">
    <text evidence="2">The sequence shown here is derived from an EMBL/GenBank/DDBJ whole genome shotgun (WGS) entry which is preliminary data.</text>
</comment>
<evidence type="ECO:0000313" key="3">
    <source>
        <dbReference type="Proteomes" id="UP001195769"/>
    </source>
</evidence>